<dbReference type="Pfam" id="PF01243">
    <property type="entry name" value="PNPOx_N"/>
    <property type="match status" value="1"/>
</dbReference>
<dbReference type="InterPro" id="IPR012349">
    <property type="entry name" value="Split_barrel_FMN-bd"/>
</dbReference>
<sequence length="220" mass="24093">MHQPRTAADDYRPIDMTRIREIIGYPTKFIEEKKSPSIGDFARRFIAHSTFYVFASVNAAGQVDASPKGDPPGSVQVLDPWTLAIPDRPGNKGIDTFRNLVERPGVGLLFLVPGVRETLRINGNAFVTDEPDLLRSLAADGKPALLATVVRVEEVFYQCGKALIRSHLWNPDLELADALLLDGNFYCAAGAEMGDKAANMGVSLGELASEAEEHYETTLY</sequence>
<name>A0A6G9ZBC5_9NOCA</name>
<evidence type="ECO:0000313" key="3">
    <source>
        <dbReference type="Proteomes" id="UP000500953"/>
    </source>
</evidence>
<organism evidence="2 3">
    <name type="scientific">Nocardia terpenica</name>
    <dbReference type="NCBI Taxonomy" id="455432"/>
    <lineage>
        <taxon>Bacteria</taxon>
        <taxon>Bacillati</taxon>
        <taxon>Actinomycetota</taxon>
        <taxon>Actinomycetes</taxon>
        <taxon>Mycobacteriales</taxon>
        <taxon>Nocardiaceae</taxon>
        <taxon>Nocardia</taxon>
    </lineage>
</organism>
<proteinExistence type="predicted"/>
<dbReference type="NCBIfam" id="TIGR04025">
    <property type="entry name" value="PPOX_FMN_DR2398"/>
    <property type="match status" value="1"/>
</dbReference>
<evidence type="ECO:0000259" key="1">
    <source>
        <dbReference type="Pfam" id="PF01243"/>
    </source>
</evidence>
<dbReference type="InterPro" id="IPR024029">
    <property type="entry name" value="Pyridox_Oxase_FMN-dep"/>
</dbReference>
<dbReference type="Proteomes" id="UP000500953">
    <property type="component" value="Chromosome"/>
</dbReference>
<dbReference type="SUPFAM" id="SSF50475">
    <property type="entry name" value="FMN-binding split barrel"/>
    <property type="match status" value="1"/>
</dbReference>
<accession>A0A6G9ZBC5</accession>
<evidence type="ECO:0000313" key="2">
    <source>
        <dbReference type="EMBL" id="QIS22919.1"/>
    </source>
</evidence>
<dbReference type="PANTHER" id="PTHR42815">
    <property type="entry name" value="FAD-BINDING, PUTATIVE (AFU_ORTHOLOGUE AFUA_6G07600)-RELATED"/>
    <property type="match status" value="1"/>
</dbReference>
<feature type="domain" description="Pyridoxamine 5'-phosphate oxidase N-terminal" evidence="1">
    <location>
        <begin position="41"/>
        <end position="159"/>
    </location>
</feature>
<protein>
    <recommendedName>
        <fullName evidence="1">Pyridoxamine 5'-phosphate oxidase N-terminal domain-containing protein</fullName>
    </recommendedName>
</protein>
<gene>
    <name evidence="2" type="ORF">F6W96_35850</name>
</gene>
<dbReference type="AlphaFoldDB" id="A0A6G9ZBC5"/>
<dbReference type="EMBL" id="CP046173">
    <property type="protein sequence ID" value="QIS22919.1"/>
    <property type="molecule type" value="Genomic_DNA"/>
</dbReference>
<dbReference type="PANTHER" id="PTHR42815:SF2">
    <property type="entry name" value="FAD-BINDING, PUTATIVE (AFU_ORTHOLOGUE AFUA_6G07600)-RELATED"/>
    <property type="match status" value="1"/>
</dbReference>
<dbReference type="RefSeq" id="WP_167490309.1">
    <property type="nucleotide sequence ID" value="NZ_CP046173.1"/>
</dbReference>
<dbReference type="InterPro" id="IPR011576">
    <property type="entry name" value="Pyridox_Oxase_N"/>
</dbReference>
<dbReference type="Gene3D" id="2.30.110.10">
    <property type="entry name" value="Electron Transport, Fmn-binding Protein, Chain A"/>
    <property type="match status" value="1"/>
</dbReference>
<reference evidence="2 3" key="1">
    <citation type="journal article" date="2019" name="ACS Chem. Biol.">
        <title>Identification and Mobilization of a Cryptic Antibiotic Biosynthesis Gene Locus from a Human-Pathogenic Nocardia Isolate.</title>
        <authorList>
            <person name="Herisse M."/>
            <person name="Ishida K."/>
            <person name="Porter J.L."/>
            <person name="Howden B."/>
            <person name="Hertweck C."/>
            <person name="Stinear T.P."/>
            <person name="Pidot S.J."/>
        </authorList>
    </citation>
    <scope>NUCLEOTIDE SEQUENCE [LARGE SCALE GENOMIC DNA]</scope>
    <source>
        <strain evidence="2 3">AUSMDU00012715</strain>
    </source>
</reference>